<dbReference type="Proteomes" id="UP000076630">
    <property type="component" value="Unassembled WGS sequence"/>
</dbReference>
<evidence type="ECO:0000313" key="7">
    <source>
        <dbReference type="Proteomes" id="UP000076630"/>
    </source>
</evidence>
<keyword evidence="6" id="KW-0830">Ubiquinone</keyword>
<keyword evidence="5" id="KW-0472">Membrane</keyword>
<dbReference type="OrthoDB" id="9795634at2"/>
<evidence type="ECO:0000256" key="5">
    <source>
        <dbReference type="SAM" id="Phobius"/>
    </source>
</evidence>
<proteinExistence type="predicted"/>
<dbReference type="PROSITE" id="PS51608">
    <property type="entry name" value="SAM_MT_UBIE"/>
    <property type="match status" value="1"/>
</dbReference>
<dbReference type="GO" id="GO:0032259">
    <property type="term" value="P:methylation"/>
    <property type="evidence" value="ECO:0007669"/>
    <property type="project" value="UniProtKB-KW"/>
</dbReference>
<accession>A0A165QTY0</accession>
<dbReference type="GO" id="GO:0009234">
    <property type="term" value="P:menaquinone biosynthetic process"/>
    <property type="evidence" value="ECO:0007669"/>
    <property type="project" value="UniProtKB-KW"/>
</dbReference>
<keyword evidence="2" id="KW-0489">Methyltransferase</keyword>
<dbReference type="RefSeq" id="WP_038985997.1">
    <property type="nucleotide sequence ID" value="NZ_JWJO01000019.1"/>
</dbReference>
<feature type="transmembrane region" description="Helical" evidence="5">
    <location>
        <begin position="168"/>
        <end position="187"/>
    </location>
</feature>
<dbReference type="PANTHER" id="PTHR43591">
    <property type="entry name" value="METHYLTRANSFERASE"/>
    <property type="match status" value="1"/>
</dbReference>
<keyword evidence="5" id="KW-0812">Transmembrane</keyword>
<organism evidence="6 7">
    <name type="scientific">Myroides marinus</name>
    <dbReference type="NCBI Taxonomy" id="703342"/>
    <lineage>
        <taxon>Bacteria</taxon>
        <taxon>Pseudomonadati</taxon>
        <taxon>Bacteroidota</taxon>
        <taxon>Flavobacteriia</taxon>
        <taxon>Flavobacteriales</taxon>
        <taxon>Flavobacteriaceae</taxon>
        <taxon>Myroides</taxon>
    </lineage>
</organism>
<dbReference type="InterPro" id="IPR029063">
    <property type="entry name" value="SAM-dependent_MTases_sf"/>
</dbReference>
<evidence type="ECO:0000256" key="1">
    <source>
        <dbReference type="ARBA" id="ARBA00022428"/>
    </source>
</evidence>
<dbReference type="PANTHER" id="PTHR43591:SF24">
    <property type="entry name" value="2-METHOXY-6-POLYPRENYL-1,4-BENZOQUINOL METHYLASE, MITOCHONDRIAL"/>
    <property type="match status" value="1"/>
</dbReference>
<protein>
    <submittedName>
        <fullName evidence="6">Ubiquinone biosynthesis protein</fullName>
    </submittedName>
</protein>
<dbReference type="EMBL" id="LQNU01000076">
    <property type="protein sequence ID" value="KZE76584.1"/>
    <property type="molecule type" value="Genomic_DNA"/>
</dbReference>
<keyword evidence="5" id="KW-1133">Transmembrane helix</keyword>
<comment type="caution">
    <text evidence="6">The sequence shown here is derived from an EMBL/GenBank/DDBJ whole genome shotgun (WGS) entry which is preliminary data.</text>
</comment>
<dbReference type="Pfam" id="PF01209">
    <property type="entry name" value="Ubie_methyltran"/>
    <property type="match status" value="1"/>
</dbReference>
<evidence type="ECO:0000256" key="3">
    <source>
        <dbReference type="ARBA" id="ARBA00022679"/>
    </source>
</evidence>
<dbReference type="GO" id="GO:0008168">
    <property type="term" value="F:methyltransferase activity"/>
    <property type="evidence" value="ECO:0007669"/>
    <property type="project" value="UniProtKB-KW"/>
</dbReference>
<dbReference type="SUPFAM" id="SSF53335">
    <property type="entry name" value="S-adenosyl-L-methionine-dependent methyltransferases"/>
    <property type="match status" value="1"/>
</dbReference>
<evidence type="ECO:0000256" key="4">
    <source>
        <dbReference type="ARBA" id="ARBA00022691"/>
    </source>
</evidence>
<keyword evidence="4" id="KW-0949">S-adenosyl-L-methionine</keyword>
<keyword evidence="3" id="KW-0808">Transferase</keyword>
<keyword evidence="1" id="KW-0474">Menaquinone biosynthesis</keyword>
<dbReference type="InterPro" id="IPR004033">
    <property type="entry name" value="UbiE/COQ5_MeTrFase"/>
</dbReference>
<reference evidence="6 7" key="1">
    <citation type="submission" date="2016-01" db="EMBL/GenBank/DDBJ databases">
        <title>Whole genome sequencing of Myroides marinus L41.</title>
        <authorList>
            <person name="Hong K.W."/>
        </authorList>
    </citation>
    <scope>NUCLEOTIDE SEQUENCE [LARGE SCALE GENOMIC DNA]</scope>
    <source>
        <strain evidence="6 7">L41</strain>
    </source>
</reference>
<sequence>MSQNIYNPEYIKGLFNQMSSSYERVNYISSFGFSVRWRRQVLKKVKVTQEKVEVIDLMTGIGEMWNAIAHQLPNATISALDYSESMLEKAKNKNNLKYDGKVNLMLQNVLENELPTNHYDYVTCSFGLKTFNNEQIEVLANEIKRILKPGGQFSFIEVSEPRNKVLKFFYGIYIGGFIPVLGTMLFGRVNEYKMLWRYTKQFKDAKLASECFKSIGLDNTFHSFFFGCATGFSGQKDVNQC</sequence>
<dbReference type="CDD" id="cd02440">
    <property type="entry name" value="AdoMet_MTases"/>
    <property type="match status" value="1"/>
</dbReference>
<keyword evidence="7" id="KW-1185">Reference proteome</keyword>
<evidence type="ECO:0000256" key="2">
    <source>
        <dbReference type="ARBA" id="ARBA00022603"/>
    </source>
</evidence>
<dbReference type="Gene3D" id="3.40.50.150">
    <property type="entry name" value="Vaccinia Virus protein VP39"/>
    <property type="match status" value="1"/>
</dbReference>
<dbReference type="AlphaFoldDB" id="A0A165QTY0"/>
<gene>
    <name evidence="6" type="ORF">AV926_15695</name>
</gene>
<name>A0A165QTY0_9FLAO</name>
<evidence type="ECO:0000313" key="6">
    <source>
        <dbReference type="EMBL" id="KZE76584.1"/>
    </source>
</evidence>